<feature type="transmembrane region" description="Helical" evidence="1">
    <location>
        <begin position="404"/>
        <end position="423"/>
    </location>
</feature>
<reference evidence="2" key="1">
    <citation type="submission" date="2018-06" db="EMBL/GenBank/DDBJ databases">
        <authorList>
            <person name="Zhirakovskaya E."/>
        </authorList>
    </citation>
    <scope>NUCLEOTIDE SEQUENCE</scope>
</reference>
<name>A0A3B0YXH7_9ZZZZ</name>
<accession>A0A3B0YXH7</accession>
<feature type="transmembrane region" description="Helical" evidence="1">
    <location>
        <begin position="334"/>
        <end position="353"/>
    </location>
</feature>
<evidence type="ECO:0000256" key="1">
    <source>
        <dbReference type="SAM" id="Phobius"/>
    </source>
</evidence>
<dbReference type="EMBL" id="UOFL01000202">
    <property type="protein sequence ID" value="VAW80653.1"/>
    <property type="molecule type" value="Genomic_DNA"/>
</dbReference>
<keyword evidence="1" id="KW-0812">Transmembrane</keyword>
<dbReference type="AlphaFoldDB" id="A0A3B0YXH7"/>
<feature type="transmembrane region" description="Helical" evidence="1">
    <location>
        <begin position="246"/>
        <end position="268"/>
    </location>
</feature>
<proteinExistence type="predicted"/>
<keyword evidence="1" id="KW-0472">Membrane</keyword>
<feature type="transmembrane region" description="Helical" evidence="1">
    <location>
        <begin position="359"/>
        <end position="384"/>
    </location>
</feature>
<feature type="transmembrane region" description="Helical" evidence="1">
    <location>
        <begin position="274"/>
        <end position="295"/>
    </location>
</feature>
<feature type="transmembrane region" description="Helical" evidence="1">
    <location>
        <begin position="443"/>
        <end position="462"/>
    </location>
</feature>
<keyword evidence="1" id="KW-1133">Transmembrane helix</keyword>
<evidence type="ECO:0000313" key="2">
    <source>
        <dbReference type="EMBL" id="VAW80653.1"/>
    </source>
</evidence>
<gene>
    <name evidence="2" type="ORF">MNBD_GAMMA12-836</name>
</gene>
<organism evidence="2">
    <name type="scientific">hydrothermal vent metagenome</name>
    <dbReference type="NCBI Taxonomy" id="652676"/>
    <lineage>
        <taxon>unclassified sequences</taxon>
        <taxon>metagenomes</taxon>
        <taxon>ecological metagenomes</taxon>
    </lineage>
</organism>
<sequence length="464" mass="53625">MKFVHPLRDLDAYEQLRAAYELALQQIHIDLDPDINGRQFEPALGESLFDDELAKDALQKAEHTPDYYLEKIIDKLNHENEESAIKTLDQILKEPDFNNFHFLSQFEQSLQYTLTAYVPFAITLARHAVHIFHWESEAARSLPAHLEAIHLMIALDNARFKREQLETLSRSKKSEDRHILNALLGPYRPLKFKWMSLNPNNLERMKVWLQTLEEEFPEVIDLELDSDTLEWWKAAIRRPHMSHRGILVTASMSSMLSLVILAAANVFIPAFDNHPFTLTLLFLVIFTVMLVINYFSKQLSFHLHEWQPGIRKICHSIGDACNDKFRSQILMMPIFIMSFIMILFSTGLMLILFSAVGYVLLLLIFDLSLFFFINFIALFVGILFRANPLNEILPNISDFGIHSLCVLDVALVYFFMNFILTLVGGSLRLMLGIKRKPEVDQHLYNFVLITIVLVIHVSLLGLPK</sequence>
<protein>
    <submittedName>
        <fullName evidence="2">Uncharacterized protein</fullName>
    </submittedName>
</protein>